<keyword evidence="3" id="KW-0227">DNA damage</keyword>
<evidence type="ECO:0000313" key="11">
    <source>
        <dbReference type="EMBL" id="GLS26445.1"/>
    </source>
</evidence>
<dbReference type="GO" id="GO:0140097">
    <property type="term" value="F:catalytic activity, acting on DNA"/>
    <property type="evidence" value="ECO:0007669"/>
    <property type="project" value="UniProtKB-ARBA"/>
</dbReference>
<dbReference type="InterPro" id="IPR027450">
    <property type="entry name" value="AlkB-like"/>
</dbReference>
<sequence>MQIDLFSDNSPNYPSGSPSKSPSESPFDSLSDSCQKIELTDGELVYCPDWLSASESTDLYRVFSRLAWQQSQIRMMGQYVTIPRLNAWYGDLGANYGYSGVRLPLNTWTSELRVLREQLLSTTGCRFNSVLANWYRSGQDSVSWHSDDEPELGENPVIASVSLGETRRFQLRHKTKREIETVALDLASGSLLLMLGKTQTHWQHQIPKTKRIIGGRINLTFRNIVNNEK</sequence>
<dbReference type="Proteomes" id="UP001156870">
    <property type="component" value="Unassembled WGS sequence"/>
</dbReference>
<keyword evidence="7" id="KW-0408">Iron</keyword>
<comment type="caution">
    <text evidence="11">The sequence shown here is derived from an EMBL/GenBank/DDBJ whole genome shotgun (WGS) entry which is preliminary data.</text>
</comment>
<keyword evidence="8" id="KW-0234">DNA repair</keyword>
<dbReference type="RefSeq" id="WP_232594639.1">
    <property type="nucleotide sequence ID" value="NZ_BSPD01000054.1"/>
</dbReference>
<keyword evidence="2" id="KW-0479">Metal-binding</keyword>
<evidence type="ECO:0000313" key="12">
    <source>
        <dbReference type="Proteomes" id="UP001156870"/>
    </source>
</evidence>
<evidence type="ECO:0000256" key="1">
    <source>
        <dbReference type="ARBA" id="ARBA00001954"/>
    </source>
</evidence>
<organism evidence="11 12">
    <name type="scientific">Marinibactrum halimedae</name>
    <dbReference type="NCBI Taxonomy" id="1444977"/>
    <lineage>
        <taxon>Bacteria</taxon>
        <taxon>Pseudomonadati</taxon>
        <taxon>Pseudomonadota</taxon>
        <taxon>Gammaproteobacteria</taxon>
        <taxon>Cellvibrionales</taxon>
        <taxon>Cellvibrionaceae</taxon>
        <taxon>Marinibactrum</taxon>
    </lineage>
</organism>
<comment type="cofactor">
    <cofactor evidence="1">
        <name>Fe(2+)</name>
        <dbReference type="ChEBI" id="CHEBI:29033"/>
    </cofactor>
</comment>
<name>A0AA37T447_9GAMM</name>
<dbReference type="EMBL" id="BSPD01000054">
    <property type="protein sequence ID" value="GLS26445.1"/>
    <property type="molecule type" value="Genomic_DNA"/>
</dbReference>
<dbReference type="Pfam" id="PF13532">
    <property type="entry name" value="2OG-FeII_Oxy_2"/>
    <property type="match status" value="1"/>
</dbReference>
<evidence type="ECO:0000256" key="9">
    <source>
        <dbReference type="SAM" id="MobiDB-lite"/>
    </source>
</evidence>
<dbReference type="InterPro" id="IPR032854">
    <property type="entry name" value="ALKBH3"/>
</dbReference>
<dbReference type="GO" id="GO:0046872">
    <property type="term" value="F:metal ion binding"/>
    <property type="evidence" value="ECO:0007669"/>
    <property type="project" value="UniProtKB-KW"/>
</dbReference>
<dbReference type="SUPFAM" id="SSF51197">
    <property type="entry name" value="Clavaminate synthase-like"/>
    <property type="match status" value="1"/>
</dbReference>
<evidence type="ECO:0000256" key="2">
    <source>
        <dbReference type="ARBA" id="ARBA00022723"/>
    </source>
</evidence>
<dbReference type="InterPro" id="IPR037151">
    <property type="entry name" value="AlkB-like_sf"/>
</dbReference>
<dbReference type="PANTHER" id="PTHR31212:SF4">
    <property type="entry name" value="ALPHA-KETOGLUTARATE-DEPENDENT DIOXYGENASE ALKB HOMOLOG 3"/>
    <property type="match status" value="1"/>
</dbReference>
<dbReference type="PANTHER" id="PTHR31212">
    <property type="entry name" value="ALPHA-KETOGLUTARATE-DEPENDENT DIOXYGENASE ALKB HOMOLOG 3"/>
    <property type="match status" value="1"/>
</dbReference>
<evidence type="ECO:0000256" key="5">
    <source>
        <dbReference type="ARBA" id="ARBA00022964"/>
    </source>
</evidence>
<evidence type="ECO:0000256" key="4">
    <source>
        <dbReference type="ARBA" id="ARBA00022842"/>
    </source>
</evidence>
<evidence type="ECO:0000256" key="7">
    <source>
        <dbReference type="ARBA" id="ARBA00023004"/>
    </source>
</evidence>
<keyword evidence="4" id="KW-0460">Magnesium</keyword>
<gene>
    <name evidence="11" type="ORF">GCM10007877_21610</name>
</gene>
<evidence type="ECO:0000256" key="3">
    <source>
        <dbReference type="ARBA" id="ARBA00022763"/>
    </source>
</evidence>
<reference evidence="11 12" key="1">
    <citation type="journal article" date="2014" name="Int. J. Syst. Evol. Microbiol.">
        <title>Complete genome sequence of Corynebacterium casei LMG S-19264T (=DSM 44701T), isolated from a smear-ripened cheese.</title>
        <authorList>
            <consortium name="US DOE Joint Genome Institute (JGI-PGF)"/>
            <person name="Walter F."/>
            <person name="Albersmeier A."/>
            <person name="Kalinowski J."/>
            <person name="Ruckert C."/>
        </authorList>
    </citation>
    <scope>NUCLEOTIDE SEQUENCE [LARGE SCALE GENOMIC DNA]</scope>
    <source>
        <strain evidence="11 12">NBRC 110095</strain>
    </source>
</reference>
<accession>A0AA37T447</accession>
<dbReference type="FunFam" id="2.60.120.590:FF:000004">
    <property type="entry name" value="DNA oxidative demethylase ALKBH2"/>
    <property type="match status" value="1"/>
</dbReference>
<dbReference type="AlphaFoldDB" id="A0AA37T447"/>
<feature type="compositionally biased region" description="Low complexity" evidence="9">
    <location>
        <begin position="7"/>
        <end position="31"/>
    </location>
</feature>
<dbReference type="GO" id="GO:0006307">
    <property type="term" value="P:DNA alkylation repair"/>
    <property type="evidence" value="ECO:0007669"/>
    <property type="project" value="InterPro"/>
</dbReference>
<evidence type="ECO:0000256" key="8">
    <source>
        <dbReference type="ARBA" id="ARBA00023204"/>
    </source>
</evidence>
<keyword evidence="6" id="KW-0560">Oxidoreductase</keyword>
<keyword evidence="5" id="KW-0223">Dioxygenase</keyword>
<evidence type="ECO:0000259" key="10">
    <source>
        <dbReference type="PROSITE" id="PS51471"/>
    </source>
</evidence>
<dbReference type="Gene3D" id="2.60.120.590">
    <property type="entry name" value="Alpha-ketoglutarate-dependent dioxygenase AlkB-like"/>
    <property type="match status" value="1"/>
</dbReference>
<evidence type="ECO:0000256" key="6">
    <source>
        <dbReference type="ARBA" id="ARBA00023002"/>
    </source>
</evidence>
<dbReference type="GO" id="GO:0051213">
    <property type="term" value="F:dioxygenase activity"/>
    <property type="evidence" value="ECO:0007669"/>
    <property type="project" value="UniProtKB-KW"/>
</dbReference>
<dbReference type="PROSITE" id="PS51471">
    <property type="entry name" value="FE2OG_OXY"/>
    <property type="match status" value="1"/>
</dbReference>
<dbReference type="InterPro" id="IPR005123">
    <property type="entry name" value="Oxoglu/Fe-dep_dioxygenase_dom"/>
</dbReference>
<dbReference type="GO" id="GO:0016787">
    <property type="term" value="F:hydrolase activity"/>
    <property type="evidence" value="ECO:0007669"/>
    <property type="project" value="UniProtKB-ARBA"/>
</dbReference>
<dbReference type="GO" id="GO:0032451">
    <property type="term" value="F:demethylase activity"/>
    <property type="evidence" value="ECO:0007669"/>
    <property type="project" value="UniProtKB-ARBA"/>
</dbReference>
<keyword evidence="12" id="KW-1185">Reference proteome</keyword>
<proteinExistence type="predicted"/>
<protein>
    <submittedName>
        <fullName evidence="11">Alkylated DNA repair protein</fullName>
    </submittedName>
</protein>
<feature type="domain" description="Fe2OG dioxygenase" evidence="10">
    <location>
        <begin position="126"/>
        <end position="225"/>
    </location>
</feature>
<dbReference type="GO" id="GO:0016705">
    <property type="term" value="F:oxidoreductase activity, acting on paired donors, with incorporation or reduction of molecular oxygen"/>
    <property type="evidence" value="ECO:0007669"/>
    <property type="project" value="UniProtKB-ARBA"/>
</dbReference>
<feature type="region of interest" description="Disordered" evidence="9">
    <location>
        <begin position="1"/>
        <end position="31"/>
    </location>
</feature>